<proteinExistence type="predicted"/>
<sequence>MGSPRAASTAAESAPARRRRSGGWR</sequence>
<accession>A0A0A9HZP3</accession>
<organism evidence="2">
    <name type="scientific">Arundo donax</name>
    <name type="common">Giant reed</name>
    <name type="synonym">Donax arundinaceus</name>
    <dbReference type="NCBI Taxonomy" id="35708"/>
    <lineage>
        <taxon>Eukaryota</taxon>
        <taxon>Viridiplantae</taxon>
        <taxon>Streptophyta</taxon>
        <taxon>Embryophyta</taxon>
        <taxon>Tracheophyta</taxon>
        <taxon>Spermatophyta</taxon>
        <taxon>Magnoliopsida</taxon>
        <taxon>Liliopsida</taxon>
        <taxon>Poales</taxon>
        <taxon>Poaceae</taxon>
        <taxon>PACMAD clade</taxon>
        <taxon>Arundinoideae</taxon>
        <taxon>Arundineae</taxon>
        <taxon>Arundo</taxon>
    </lineage>
</organism>
<name>A0A0A9HZP3_ARUDO</name>
<evidence type="ECO:0000256" key="1">
    <source>
        <dbReference type="SAM" id="MobiDB-lite"/>
    </source>
</evidence>
<evidence type="ECO:0000313" key="2">
    <source>
        <dbReference type="EMBL" id="JAE38393.1"/>
    </source>
</evidence>
<reference evidence="2" key="1">
    <citation type="submission" date="2014-09" db="EMBL/GenBank/DDBJ databases">
        <authorList>
            <person name="Magalhaes I.L.F."/>
            <person name="Oliveira U."/>
            <person name="Santos F.R."/>
            <person name="Vidigal T.H.D.A."/>
            <person name="Brescovit A.D."/>
            <person name="Santos A.J."/>
        </authorList>
    </citation>
    <scope>NUCLEOTIDE SEQUENCE</scope>
    <source>
        <tissue evidence="2">Shoot tissue taken approximately 20 cm above the soil surface</tissue>
    </source>
</reference>
<feature type="compositionally biased region" description="Low complexity" evidence="1">
    <location>
        <begin position="1"/>
        <end position="14"/>
    </location>
</feature>
<feature type="region of interest" description="Disordered" evidence="1">
    <location>
        <begin position="1"/>
        <end position="25"/>
    </location>
</feature>
<dbReference type="EMBL" id="GBRH01159503">
    <property type="protein sequence ID" value="JAE38393.1"/>
    <property type="molecule type" value="Transcribed_RNA"/>
</dbReference>
<dbReference type="AlphaFoldDB" id="A0A0A9HZP3"/>
<feature type="compositionally biased region" description="Basic residues" evidence="1">
    <location>
        <begin position="16"/>
        <end position="25"/>
    </location>
</feature>
<protein>
    <submittedName>
        <fullName evidence="2">Uncharacterized protein</fullName>
    </submittedName>
</protein>
<reference evidence="2" key="2">
    <citation type="journal article" date="2015" name="Data Brief">
        <title>Shoot transcriptome of the giant reed, Arundo donax.</title>
        <authorList>
            <person name="Barrero R.A."/>
            <person name="Guerrero F.D."/>
            <person name="Moolhuijzen P."/>
            <person name="Goolsby J.A."/>
            <person name="Tidwell J."/>
            <person name="Bellgard S.E."/>
            <person name="Bellgard M.I."/>
        </authorList>
    </citation>
    <scope>NUCLEOTIDE SEQUENCE</scope>
    <source>
        <tissue evidence="2">Shoot tissue taken approximately 20 cm above the soil surface</tissue>
    </source>
</reference>